<dbReference type="PRINTS" id="PR01415">
    <property type="entry name" value="ANKYRIN"/>
</dbReference>
<protein>
    <submittedName>
        <fullName evidence="5">Uncharacterized protein</fullName>
    </submittedName>
</protein>
<reference evidence="5 6" key="1">
    <citation type="submission" date="2024-03" db="EMBL/GenBank/DDBJ databases">
        <title>The genome assembly and annotation of the cricket Gryllus longicercus Weissman &amp; Gray.</title>
        <authorList>
            <person name="Szrajer S."/>
            <person name="Gray D."/>
            <person name="Ylla G."/>
        </authorList>
    </citation>
    <scope>NUCLEOTIDE SEQUENCE [LARGE SCALE GENOMIC DNA]</scope>
    <source>
        <strain evidence="5">DAG 2021-001</strain>
        <tissue evidence="5">Whole body minus gut</tissue>
    </source>
</reference>
<feature type="compositionally biased region" description="Basic and acidic residues" evidence="4">
    <location>
        <begin position="499"/>
        <end position="514"/>
    </location>
</feature>
<feature type="compositionally biased region" description="Basic and acidic residues" evidence="4">
    <location>
        <begin position="13"/>
        <end position="23"/>
    </location>
</feature>
<dbReference type="SMART" id="SM00248">
    <property type="entry name" value="ANK"/>
    <property type="match status" value="3"/>
</dbReference>
<proteinExistence type="predicted"/>
<dbReference type="Proteomes" id="UP001378592">
    <property type="component" value="Unassembled WGS sequence"/>
</dbReference>
<dbReference type="SUPFAM" id="SSF48403">
    <property type="entry name" value="Ankyrin repeat"/>
    <property type="match status" value="1"/>
</dbReference>
<feature type="compositionally biased region" description="Basic and acidic residues" evidence="4">
    <location>
        <begin position="712"/>
        <end position="722"/>
    </location>
</feature>
<dbReference type="PROSITE" id="PS50297">
    <property type="entry name" value="ANK_REP_REGION"/>
    <property type="match status" value="3"/>
</dbReference>
<keyword evidence="1" id="KW-0677">Repeat</keyword>
<organism evidence="5 6">
    <name type="scientific">Gryllus longicercus</name>
    <dbReference type="NCBI Taxonomy" id="2509291"/>
    <lineage>
        <taxon>Eukaryota</taxon>
        <taxon>Metazoa</taxon>
        <taxon>Ecdysozoa</taxon>
        <taxon>Arthropoda</taxon>
        <taxon>Hexapoda</taxon>
        <taxon>Insecta</taxon>
        <taxon>Pterygota</taxon>
        <taxon>Neoptera</taxon>
        <taxon>Polyneoptera</taxon>
        <taxon>Orthoptera</taxon>
        <taxon>Ensifera</taxon>
        <taxon>Gryllidea</taxon>
        <taxon>Grylloidea</taxon>
        <taxon>Gryllidae</taxon>
        <taxon>Gryllinae</taxon>
        <taxon>Gryllus</taxon>
    </lineage>
</organism>
<dbReference type="PANTHER" id="PTHR24171">
    <property type="entry name" value="ANKYRIN REPEAT DOMAIN-CONTAINING PROTEIN 39-RELATED"/>
    <property type="match status" value="1"/>
</dbReference>
<feature type="compositionally biased region" description="Basic and acidic residues" evidence="4">
    <location>
        <begin position="470"/>
        <end position="492"/>
    </location>
</feature>
<dbReference type="InterPro" id="IPR036770">
    <property type="entry name" value="Ankyrin_rpt-contain_sf"/>
</dbReference>
<feature type="compositionally biased region" description="Acidic residues" evidence="4">
    <location>
        <begin position="751"/>
        <end position="765"/>
    </location>
</feature>
<feature type="region of interest" description="Disordered" evidence="4">
    <location>
        <begin position="389"/>
        <end position="410"/>
    </location>
</feature>
<evidence type="ECO:0000313" key="5">
    <source>
        <dbReference type="EMBL" id="KAK7790326.1"/>
    </source>
</evidence>
<evidence type="ECO:0000256" key="4">
    <source>
        <dbReference type="SAM" id="MobiDB-lite"/>
    </source>
</evidence>
<feature type="region of interest" description="Disordered" evidence="4">
    <location>
        <begin position="842"/>
        <end position="880"/>
    </location>
</feature>
<dbReference type="InterPro" id="IPR002110">
    <property type="entry name" value="Ankyrin_rpt"/>
</dbReference>
<feature type="repeat" description="ANK" evidence="3">
    <location>
        <begin position="956"/>
        <end position="988"/>
    </location>
</feature>
<feature type="compositionally biased region" description="Polar residues" evidence="4">
    <location>
        <begin position="617"/>
        <end position="631"/>
    </location>
</feature>
<feature type="repeat" description="ANK" evidence="3">
    <location>
        <begin position="991"/>
        <end position="1023"/>
    </location>
</feature>
<feature type="compositionally biased region" description="Acidic residues" evidence="4">
    <location>
        <begin position="868"/>
        <end position="880"/>
    </location>
</feature>
<gene>
    <name evidence="5" type="ORF">R5R35_005123</name>
</gene>
<evidence type="ECO:0000313" key="6">
    <source>
        <dbReference type="Proteomes" id="UP001378592"/>
    </source>
</evidence>
<dbReference type="EMBL" id="JAZDUA010000644">
    <property type="protein sequence ID" value="KAK7790326.1"/>
    <property type="molecule type" value="Genomic_DNA"/>
</dbReference>
<evidence type="ECO:0000256" key="3">
    <source>
        <dbReference type="PROSITE-ProRule" id="PRU00023"/>
    </source>
</evidence>
<dbReference type="Gene3D" id="1.25.40.20">
    <property type="entry name" value="Ankyrin repeat-containing domain"/>
    <property type="match status" value="1"/>
</dbReference>
<feature type="region of interest" description="Disordered" evidence="4">
    <location>
        <begin position="599"/>
        <end position="785"/>
    </location>
</feature>
<feature type="compositionally biased region" description="Polar residues" evidence="4">
    <location>
        <begin position="536"/>
        <end position="545"/>
    </location>
</feature>
<feature type="compositionally biased region" description="Basic and acidic residues" evidence="4">
    <location>
        <begin position="632"/>
        <end position="673"/>
    </location>
</feature>
<feature type="compositionally biased region" description="Basic and acidic residues" evidence="4">
    <location>
        <begin position="551"/>
        <end position="563"/>
    </location>
</feature>
<name>A0AAN9YZC4_9ORTH</name>
<keyword evidence="2 3" id="KW-0040">ANK repeat</keyword>
<sequence length="1093" mass="119786">MGKRKRGNKRVNNRKEDGDKVEEASVNQVTTWDDWWNRKEADLEERWRKREVEVAEQLLSGAERAIKEKVEAMAVAAKDCRRRQLEEMEELWRDHEAALDAQWRSTADTAIARCTRALEGATAEVLERQTRDLEWKWKLNEAAVEERWSLVVDGEISDTNKAIDAIFKNYCDSSGDGGEKREASEKSDLEKQMMEASVNLQAPPDENPIEHIKKLLAATVSFDQVACKSTDIQEMHIFQEDETHYGSDKLPLHKNISVALDAIQEKPMSSMDVSVAGDLNESKFQKPVDSGTQDSSVKILKSQMVDRDSNAISKPHSEFSEGSFVSRKGIVMLEAIQEVEKSLDFGQAGTDKESITTADVKALSKDTEELFVSPEGSVASKTKQNQAFEMQKGAGQQSPTSPTPLASVAEDFDDDSRGALVEWVEGAGALTARDSPESLSGGEEDGGESKEAVTGTPGGAPAVQTTMCLKTKEALLGDQRKHIEMPREKHLVETGMKSIKGEKSQTESEAEKSKGLVASPASSENSDNDSSEAESTTGVSSTFQKIQCPESEDKTTLEKEGKRIEISRGEHFLEKETKFIEAEKLQVRSGGIESKYLVISPSSSEASENDSSEAESTTPGESTTFQKPLSSETEKETTLRKEVTQIEVSRGDISIEKETKFIETEKSQVKSEEIESEDLEASPSSNEDNESGSLDAVKANSEALLFSKKSKKSSDSEGDDRVNRRRTLHFTCTTMNDLLEQMEKTNFEDNTNSEEESETEDEEDLVTSTTDGDNSNDNADQEVERARDGYHMAFLQSLTILDLLDRRFDTPEERERTARATASKILAASPAAARAFRKLSHLKEEEGDEAPEKPPGSDVKDRTSHQSDEEETDFEDRELSEGEMEDLLEVFLGESFLTRKQRARRRIADAASAFAAAPAAARAQGEQLREASRRRDVQRVLSLRAAGADPDAPDAGGETALHTAARAGRSDMVSLLLGRRVGASAGARNAVGQTALHLAAARGCARCVAQLLSRGADVCAKDMFGRTPLHGATRWGRMAAARALLAAGARTSSEDERGKTPVDLSLSRAVADLLKVYEEAASAAKQPVSSPTP</sequence>
<feature type="compositionally biased region" description="Basic residues" evidence="4">
    <location>
        <begin position="1"/>
        <end position="12"/>
    </location>
</feature>
<dbReference type="Pfam" id="PF12796">
    <property type="entry name" value="Ank_2"/>
    <property type="match status" value="1"/>
</dbReference>
<feature type="repeat" description="ANK" evidence="3">
    <location>
        <begin position="1024"/>
        <end position="1056"/>
    </location>
</feature>
<comment type="caution">
    <text evidence="5">The sequence shown here is derived from an EMBL/GenBank/DDBJ whole genome shotgun (WGS) entry which is preliminary data.</text>
</comment>
<keyword evidence="6" id="KW-1185">Reference proteome</keyword>
<feature type="region of interest" description="Disordered" evidence="4">
    <location>
        <begin position="1"/>
        <end position="25"/>
    </location>
</feature>
<dbReference type="PROSITE" id="PS50088">
    <property type="entry name" value="ANK_REPEAT"/>
    <property type="match status" value="3"/>
</dbReference>
<evidence type="ECO:0000256" key="1">
    <source>
        <dbReference type="ARBA" id="ARBA00022737"/>
    </source>
</evidence>
<dbReference type="AlphaFoldDB" id="A0AAN9YZC4"/>
<feature type="compositionally biased region" description="Polar residues" evidence="4">
    <location>
        <begin position="389"/>
        <end position="404"/>
    </location>
</feature>
<feature type="region of interest" description="Disordered" evidence="4">
    <location>
        <begin position="427"/>
        <end position="563"/>
    </location>
</feature>
<feature type="compositionally biased region" description="Basic and acidic residues" evidence="4">
    <location>
        <begin position="858"/>
        <end position="867"/>
    </location>
</feature>
<accession>A0AAN9YZC4</accession>
<evidence type="ECO:0000256" key="2">
    <source>
        <dbReference type="ARBA" id="ARBA00023043"/>
    </source>
</evidence>